<protein>
    <recommendedName>
        <fullName evidence="4">HTH marR-type domain-containing protein</fullName>
    </recommendedName>
</protein>
<gene>
    <name evidence="5" type="ORF">C791_4283</name>
</gene>
<dbReference type="PATRIC" id="fig|1238180.3.peg.745"/>
<evidence type="ECO:0000256" key="1">
    <source>
        <dbReference type="ARBA" id="ARBA00023015"/>
    </source>
</evidence>
<dbReference type="PANTHER" id="PTHR38465">
    <property type="entry name" value="HTH-TYPE TRANSCRIPTIONAL REGULATOR MJ1563-RELATED"/>
    <property type="match status" value="1"/>
</dbReference>
<name>M2P2S4_9PSEU</name>
<keyword evidence="3" id="KW-0804">Transcription</keyword>
<organism evidence="5 6">
    <name type="scientific">Amycolatopsis azurea DSM 43854</name>
    <dbReference type="NCBI Taxonomy" id="1238180"/>
    <lineage>
        <taxon>Bacteria</taxon>
        <taxon>Bacillati</taxon>
        <taxon>Actinomycetota</taxon>
        <taxon>Actinomycetes</taxon>
        <taxon>Pseudonocardiales</taxon>
        <taxon>Pseudonocardiaceae</taxon>
        <taxon>Amycolatopsis</taxon>
    </lineage>
</organism>
<dbReference type="InterPro" id="IPR000835">
    <property type="entry name" value="HTH_MarR-typ"/>
</dbReference>
<dbReference type="EMBL" id="ANMG01000004">
    <property type="protein sequence ID" value="EMD29434.1"/>
    <property type="molecule type" value="Genomic_DNA"/>
</dbReference>
<keyword evidence="2" id="KW-0238">DNA-binding</keyword>
<dbReference type="SUPFAM" id="SSF46785">
    <property type="entry name" value="Winged helix' DNA-binding domain"/>
    <property type="match status" value="1"/>
</dbReference>
<dbReference type="Gene3D" id="1.10.10.10">
    <property type="entry name" value="Winged helix-like DNA-binding domain superfamily/Winged helix DNA-binding domain"/>
    <property type="match status" value="1"/>
</dbReference>
<evidence type="ECO:0000313" key="5">
    <source>
        <dbReference type="EMBL" id="EMD29434.1"/>
    </source>
</evidence>
<keyword evidence="1" id="KW-0805">Transcription regulation</keyword>
<dbReference type="InterPro" id="IPR052362">
    <property type="entry name" value="HTH-GbsR_regulator"/>
</dbReference>
<reference evidence="5 6" key="1">
    <citation type="submission" date="2012-10" db="EMBL/GenBank/DDBJ databases">
        <title>Genome assembly of Amycolatopsis azurea DSM 43854.</title>
        <authorList>
            <person name="Khatri I."/>
            <person name="Kaur I."/>
            <person name="Subramanian S."/>
            <person name="Mayilraj S."/>
        </authorList>
    </citation>
    <scope>NUCLEOTIDE SEQUENCE [LARGE SCALE GENOMIC DNA]</scope>
    <source>
        <strain evidence="5 6">DSM 43854</strain>
    </source>
</reference>
<proteinExistence type="predicted"/>
<comment type="caution">
    <text evidence="5">The sequence shown here is derived from an EMBL/GenBank/DDBJ whole genome shotgun (WGS) entry which is preliminary data.</text>
</comment>
<dbReference type="RefSeq" id="WP_005151081.1">
    <property type="nucleotide sequence ID" value="NZ_ANMG01000004.1"/>
</dbReference>
<evidence type="ECO:0000256" key="2">
    <source>
        <dbReference type="ARBA" id="ARBA00023125"/>
    </source>
</evidence>
<dbReference type="InterPro" id="IPR036388">
    <property type="entry name" value="WH-like_DNA-bd_sf"/>
</dbReference>
<dbReference type="Proteomes" id="UP000014137">
    <property type="component" value="Unassembled WGS sequence"/>
</dbReference>
<sequence length="153" mass="16651">MTIDDDRDVFVTTMGDFLASWNLPRATGRVYGRLLLNSGPVSLDALGEALRLSKGAVSVAVRELVSWGLARTIPQPGSRRLLIEAVGGFEQLLAASHERTRAFIRVLREGTRSAEDEKAGARLSEVAEFFESYVDAGDQMLRGRRSTSPGEGV</sequence>
<dbReference type="GO" id="GO:0003700">
    <property type="term" value="F:DNA-binding transcription factor activity"/>
    <property type="evidence" value="ECO:0007669"/>
    <property type="project" value="InterPro"/>
</dbReference>
<dbReference type="Pfam" id="PF12802">
    <property type="entry name" value="MarR_2"/>
    <property type="match status" value="1"/>
</dbReference>
<dbReference type="PANTHER" id="PTHR38465:SF2">
    <property type="entry name" value="HTH-TYPE TRANSCRIPTIONAL REGULATOR MMPR5"/>
    <property type="match status" value="1"/>
</dbReference>
<dbReference type="GO" id="GO:0003677">
    <property type="term" value="F:DNA binding"/>
    <property type="evidence" value="ECO:0007669"/>
    <property type="project" value="UniProtKB-KW"/>
</dbReference>
<dbReference type="InterPro" id="IPR036390">
    <property type="entry name" value="WH_DNA-bd_sf"/>
</dbReference>
<feature type="domain" description="HTH marR-type" evidence="4">
    <location>
        <begin position="35"/>
        <end position="80"/>
    </location>
</feature>
<evidence type="ECO:0000256" key="3">
    <source>
        <dbReference type="ARBA" id="ARBA00023163"/>
    </source>
</evidence>
<dbReference type="AlphaFoldDB" id="M2P2S4"/>
<evidence type="ECO:0000259" key="4">
    <source>
        <dbReference type="Pfam" id="PF12802"/>
    </source>
</evidence>
<evidence type="ECO:0000313" key="6">
    <source>
        <dbReference type="Proteomes" id="UP000014137"/>
    </source>
</evidence>
<accession>M2P2S4</accession>